<dbReference type="InterPro" id="IPR000169">
    <property type="entry name" value="Pept_cys_AS"/>
</dbReference>
<sequence length="855" mass="96851">MFTDKGMAAHISQNRLKASGLGQHHNAQNYSDQSFEELQALCLRKGELFQDPIFPPEPTSLGFKELGPDSKNVQNICWQRPIVGTGRGGMDSWEITSNPHFIVDGVSPTDICQGILGDCWLLAAIGSLTTCPKLLYRVVPKGQSFKKNYAGIFHFQIWQFGQWVDVVVDDLLPTKNGKLVFVHSGERTEFWSALLEKAYAKLSGSYEALSGGSTVEGFEDFTGGITSSSELESMTQRMLVRGHAYSVTGLQDIWYHGRTETLIRVRNPWGRIEWNGAWSDNSVEWEEVSPDIQKQLLHKMEDGEFWMSYQDFLKNFTSLEICSLMPDALSGDYRSCWHIIFYEGSWRRGSTAGGCRNHVDTFWTNPQFRISLPLEDDPEDEEAICTCLIALMQKNWRQARPQGAPLQTIGFIIYTLQNIQDIHLKKDFFIKYQNHGFSEIFTNSREVSSYLQLPPGEYIIIPSTFEPHRDADFLLRVFTEKHSMSWEMDEVNCAELLQEENVSEHYVDQEFKHLFEIVAGGEDKEIGMYELQRLLNKVIHKLRNISAKGFSLDACRCMINIMDKDCSGKLGLPEFQILWKKIKKWTDIFQECDQDNSGSLNSYELRLAIEKAGIKVNNKVVQVLVARYANEDMIMDFDSFIGCFTRLKAMFVAADNHVGIEELQDPCSLPPPPPAAGGFCLKGQVLFAALSSYVSADGMGSRKKTTIQLNSRGCHATCSLSLLMQQSDPETGCQSQYFNQVSNAEALFTSLCRSRKGKPKVWIAIEVADPAMPVPLLPLLLRMLLSRLLLPAARLARQHLLPLLRRLARRLGSQNTREALLGCLLFVFSQGHPPDAEEASRVARPERRERLTRQK</sequence>
<feature type="compositionally biased region" description="Basic and acidic residues" evidence="10">
    <location>
        <begin position="834"/>
        <end position="855"/>
    </location>
</feature>
<dbReference type="Proteomes" id="UP000010552">
    <property type="component" value="Unassembled WGS sequence"/>
</dbReference>
<dbReference type="SMART" id="SM00720">
    <property type="entry name" value="calpain_III"/>
    <property type="match status" value="1"/>
</dbReference>
<dbReference type="InterPro" id="IPR022682">
    <property type="entry name" value="Calpain_domain_III"/>
</dbReference>
<feature type="active site" evidence="8 9">
    <location>
        <position position="267"/>
    </location>
</feature>
<dbReference type="InterPro" id="IPR022684">
    <property type="entry name" value="Calpain_cysteine_protease"/>
</dbReference>
<keyword evidence="6 9" id="KW-0788">Thiol protease</keyword>
<dbReference type="SMART" id="SM00054">
    <property type="entry name" value="EFh"/>
    <property type="match status" value="2"/>
</dbReference>
<dbReference type="AlphaFoldDB" id="L5JLI8"/>
<keyword evidence="3" id="KW-0479">Metal-binding</keyword>
<evidence type="ECO:0000256" key="8">
    <source>
        <dbReference type="PIRSR" id="PIRSR622684-1"/>
    </source>
</evidence>
<dbReference type="InterPro" id="IPR018247">
    <property type="entry name" value="EF_Hand_1_Ca_BS"/>
</dbReference>
<evidence type="ECO:0000256" key="9">
    <source>
        <dbReference type="PROSITE-ProRule" id="PRU00239"/>
    </source>
</evidence>
<evidence type="ECO:0000256" key="10">
    <source>
        <dbReference type="SAM" id="MobiDB-lite"/>
    </source>
</evidence>
<dbReference type="FunFam" id="3.90.70.10:FF:000001">
    <property type="entry name" value="Calpain-1 catalytic subunit"/>
    <property type="match status" value="1"/>
</dbReference>
<dbReference type="CDD" id="cd00044">
    <property type="entry name" value="CysPc"/>
    <property type="match status" value="1"/>
</dbReference>
<dbReference type="STRING" id="9402.L5JLI8"/>
<evidence type="ECO:0000259" key="12">
    <source>
        <dbReference type="PROSITE" id="PS50222"/>
    </source>
</evidence>
<reference evidence="14" key="1">
    <citation type="journal article" date="2013" name="Science">
        <title>Comparative analysis of bat genomes provides insight into the evolution of flight and immunity.</title>
        <authorList>
            <person name="Zhang G."/>
            <person name="Cowled C."/>
            <person name="Shi Z."/>
            <person name="Huang Z."/>
            <person name="Bishop-Lilly K.A."/>
            <person name="Fang X."/>
            <person name="Wynne J.W."/>
            <person name="Xiong Z."/>
            <person name="Baker M.L."/>
            <person name="Zhao W."/>
            <person name="Tachedjian M."/>
            <person name="Zhu Y."/>
            <person name="Zhou P."/>
            <person name="Jiang X."/>
            <person name="Ng J."/>
            <person name="Yang L."/>
            <person name="Wu L."/>
            <person name="Xiao J."/>
            <person name="Feng Y."/>
            <person name="Chen Y."/>
            <person name="Sun X."/>
            <person name="Zhang Y."/>
            <person name="Marsh G.A."/>
            <person name="Crameri G."/>
            <person name="Broder C.C."/>
            <person name="Frey K.G."/>
            <person name="Wang L.F."/>
            <person name="Wang J."/>
        </authorList>
    </citation>
    <scope>NUCLEOTIDE SEQUENCE [LARGE SCALE GENOMIC DNA]</scope>
</reference>
<dbReference type="PROSITE" id="PS50203">
    <property type="entry name" value="CALPAIN_CAT"/>
    <property type="match status" value="1"/>
</dbReference>
<dbReference type="InterPro" id="IPR001300">
    <property type="entry name" value="Peptidase_C2_calpain_cat"/>
</dbReference>
<dbReference type="SUPFAM" id="SSF47473">
    <property type="entry name" value="EF-hand"/>
    <property type="match status" value="1"/>
</dbReference>
<keyword evidence="14" id="KW-1185">Reference proteome</keyword>
<dbReference type="InterPro" id="IPR036213">
    <property type="entry name" value="Calpain_III_sf"/>
</dbReference>
<dbReference type="SUPFAM" id="SSF49758">
    <property type="entry name" value="Calpain large subunit, middle domain (domain III)"/>
    <property type="match status" value="1"/>
</dbReference>
<keyword evidence="7" id="KW-0106">Calcium</keyword>
<evidence type="ECO:0000256" key="7">
    <source>
        <dbReference type="ARBA" id="ARBA00022837"/>
    </source>
</evidence>
<dbReference type="SMART" id="SM00230">
    <property type="entry name" value="CysPc"/>
    <property type="match status" value="1"/>
</dbReference>
<organism evidence="13 14">
    <name type="scientific">Pteropus alecto</name>
    <name type="common">Black flying fox</name>
    <dbReference type="NCBI Taxonomy" id="9402"/>
    <lineage>
        <taxon>Eukaryota</taxon>
        <taxon>Metazoa</taxon>
        <taxon>Chordata</taxon>
        <taxon>Craniata</taxon>
        <taxon>Vertebrata</taxon>
        <taxon>Euteleostomi</taxon>
        <taxon>Mammalia</taxon>
        <taxon>Eutheria</taxon>
        <taxon>Laurasiatheria</taxon>
        <taxon>Chiroptera</taxon>
        <taxon>Yinpterochiroptera</taxon>
        <taxon>Pteropodoidea</taxon>
        <taxon>Pteropodidae</taxon>
        <taxon>Pteropodinae</taxon>
        <taxon>Pteropus</taxon>
    </lineage>
</organism>
<evidence type="ECO:0000256" key="5">
    <source>
        <dbReference type="ARBA" id="ARBA00022801"/>
    </source>
</evidence>
<feature type="active site" evidence="8 9">
    <location>
        <position position="119"/>
    </location>
</feature>
<dbReference type="Pfam" id="PF00648">
    <property type="entry name" value="Peptidase_C2"/>
    <property type="match status" value="1"/>
</dbReference>
<evidence type="ECO:0000256" key="6">
    <source>
        <dbReference type="ARBA" id="ARBA00022807"/>
    </source>
</evidence>
<feature type="domain" description="EF-hand" evidence="12">
    <location>
        <begin position="580"/>
        <end position="615"/>
    </location>
</feature>
<dbReference type="CDD" id="cd00214">
    <property type="entry name" value="Calpain_III"/>
    <property type="match status" value="1"/>
</dbReference>
<proteinExistence type="inferred from homology"/>
<evidence type="ECO:0000256" key="2">
    <source>
        <dbReference type="ARBA" id="ARBA00022670"/>
    </source>
</evidence>
<dbReference type="InParanoid" id="L5JLI8"/>
<dbReference type="GO" id="GO:0005509">
    <property type="term" value="F:calcium ion binding"/>
    <property type="evidence" value="ECO:0007669"/>
    <property type="project" value="InterPro"/>
</dbReference>
<dbReference type="GO" id="GO:0060538">
    <property type="term" value="P:skeletal muscle organ development"/>
    <property type="evidence" value="ECO:0007669"/>
    <property type="project" value="InterPro"/>
</dbReference>
<dbReference type="CDD" id="cd20278">
    <property type="entry name" value="Minion"/>
    <property type="match status" value="1"/>
</dbReference>
<dbReference type="Pfam" id="PF21950">
    <property type="entry name" value="MINION"/>
    <property type="match status" value="1"/>
</dbReference>
<evidence type="ECO:0000256" key="4">
    <source>
        <dbReference type="ARBA" id="ARBA00022737"/>
    </source>
</evidence>
<dbReference type="eggNOG" id="KOG0045">
    <property type="taxonomic scope" value="Eukaryota"/>
</dbReference>
<dbReference type="PANTHER" id="PTHR10183:SF322">
    <property type="entry name" value="CALPAIN-11"/>
    <property type="match status" value="1"/>
</dbReference>
<evidence type="ECO:0000313" key="14">
    <source>
        <dbReference type="Proteomes" id="UP000010552"/>
    </source>
</evidence>
<dbReference type="Pfam" id="PF13833">
    <property type="entry name" value="EF-hand_8"/>
    <property type="match status" value="1"/>
</dbReference>
<dbReference type="SUPFAM" id="SSF54001">
    <property type="entry name" value="Cysteine proteinases"/>
    <property type="match status" value="1"/>
</dbReference>
<evidence type="ECO:0000256" key="1">
    <source>
        <dbReference type="ARBA" id="ARBA00007623"/>
    </source>
</evidence>
<dbReference type="Gene3D" id="2.60.120.380">
    <property type="match status" value="1"/>
</dbReference>
<dbReference type="GO" id="GO:0005737">
    <property type="term" value="C:cytoplasm"/>
    <property type="evidence" value="ECO:0007669"/>
    <property type="project" value="TreeGrafter"/>
</dbReference>
<dbReference type="PROSITE" id="PS50222">
    <property type="entry name" value="EF_HAND_2"/>
    <property type="match status" value="1"/>
</dbReference>
<keyword evidence="4" id="KW-0677">Repeat</keyword>
<dbReference type="GO" id="GO:0004198">
    <property type="term" value="F:calcium-dependent cysteine-type endopeptidase activity"/>
    <property type="evidence" value="ECO:0007669"/>
    <property type="project" value="InterPro"/>
</dbReference>
<dbReference type="GO" id="GO:0007520">
    <property type="term" value="P:myoblast fusion"/>
    <property type="evidence" value="ECO:0007669"/>
    <property type="project" value="InterPro"/>
</dbReference>
<dbReference type="InterPro" id="IPR033883">
    <property type="entry name" value="C2_III"/>
</dbReference>
<dbReference type="Gene3D" id="3.90.70.10">
    <property type="entry name" value="Cysteine proteinases"/>
    <property type="match status" value="1"/>
</dbReference>
<dbReference type="Gene3D" id="1.10.238.10">
    <property type="entry name" value="EF-hand"/>
    <property type="match status" value="1"/>
</dbReference>
<name>L5JLI8_PTEAL</name>
<dbReference type="InterPro" id="IPR038765">
    <property type="entry name" value="Papain-like_cys_pep_sf"/>
</dbReference>
<keyword evidence="5 9" id="KW-0378">Hydrolase</keyword>
<dbReference type="PRINTS" id="PR00704">
    <property type="entry name" value="CALPAIN"/>
</dbReference>
<dbReference type="InterPro" id="IPR022683">
    <property type="entry name" value="Calpain_III"/>
</dbReference>
<keyword evidence="2 9" id="KW-0645">Protease</keyword>
<feature type="active site" evidence="8 9">
    <location>
        <position position="243"/>
    </location>
</feature>
<dbReference type="InterPro" id="IPR002048">
    <property type="entry name" value="EF_hand_dom"/>
</dbReference>
<dbReference type="PROSITE" id="PS00018">
    <property type="entry name" value="EF_HAND_1"/>
    <property type="match status" value="1"/>
</dbReference>
<gene>
    <name evidence="13" type="ORF">PAL_GLEAN10025382</name>
</gene>
<dbReference type="SMR" id="L5JLI8"/>
<comment type="similarity">
    <text evidence="1">Belongs to the peptidase C2 family.</text>
</comment>
<dbReference type="PROSITE" id="PS00139">
    <property type="entry name" value="THIOL_PROTEASE_CYS"/>
    <property type="match status" value="1"/>
</dbReference>
<evidence type="ECO:0000256" key="3">
    <source>
        <dbReference type="ARBA" id="ARBA00022723"/>
    </source>
</evidence>
<dbReference type="GO" id="GO:0006508">
    <property type="term" value="P:proteolysis"/>
    <property type="evidence" value="ECO:0007669"/>
    <property type="project" value="UniProtKB-KW"/>
</dbReference>
<protein>
    <submittedName>
        <fullName evidence="13">Calpain-11</fullName>
    </submittedName>
</protein>
<evidence type="ECO:0000259" key="11">
    <source>
        <dbReference type="PROSITE" id="PS50203"/>
    </source>
</evidence>
<dbReference type="InterPro" id="IPR039014">
    <property type="entry name" value="Myomixer"/>
</dbReference>
<feature type="domain" description="Calpain catalytic" evidence="11">
    <location>
        <begin position="48"/>
        <end position="325"/>
    </location>
</feature>
<feature type="region of interest" description="Disordered" evidence="10">
    <location>
        <begin position="833"/>
        <end position="855"/>
    </location>
</feature>
<dbReference type="InterPro" id="IPR011992">
    <property type="entry name" value="EF-hand-dom_pair"/>
</dbReference>
<evidence type="ECO:0000313" key="13">
    <source>
        <dbReference type="EMBL" id="ELK00259.1"/>
    </source>
</evidence>
<dbReference type="PANTHER" id="PTHR10183">
    <property type="entry name" value="CALPAIN"/>
    <property type="match status" value="1"/>
</dbReference>
<dbReference type="Pfam" id="PF01067">
    <property type="entry name" value="Calpain_III"/>
    <property type="match status" value="1"/>
</dbReference>
<dbReference type="FunFam" id="2.60.120.380:FF:000001">
    <property type="entry name" value="Calpain-1 catalytic subunit"/>
    <property type="match status" value="1"/>
</dbReference>
<accession>L5JLI8</accession>
<dbReference type="EMBL" id="KB031158">
    <property type="protein sequence ID" value="ELK00259.1"/>
    <property type="molecule type" value="Genomic_DNA"/>
</dbReference>